<dbReference type="OrthoDB" id="6256716at2759"/>
<evidence type="ECO:0000256" key="2">
    <source>
        <dbReference type="ARBA" id="ARBA00009610"/>
    </source>
</evidence>
<dbReference type="InterPro" id="IPR044215">
    <property type="entry name" value="PIG-H"/>
</dbReference>
<dbReference type="PANTHER" id="PTHR15231">
    <property type="entry name" value="PHOSPHATIDYLINOSITOL N-ACETYLGLUCOSAMINYLTRANSFERASE SUBUNIT H"/>
    <property type="match status" value="1"/>
</dbReference>
<comment type="caution">
    <text evidence="5">The sequence shown here is derived from an EMBL/GenBank/DDBJ whole genome shotgun (WGS) entry which is preliminary data.</text>
</comment>
<sequence>MLQFLKMASDSCIVNARYKYIHDDHKNPIEAIDAHHVLVRTSNSRVFFACLSALLLTSTAFSLSLLKDKSILILLWSLLLSALLVKLFLRKPVEKESIIIMSAFGVQLETQYGRGRKVHRFIPIDKILKPVLNECVTPVTCYWSLSLIVRGEEELTLVFKEIRPPVKMLIPIWKALCAATNSLGNLEQF</sequence>
<dbReference type="FunCoup" id="A0A2R6Q1V9">
    <property type="interactions" value="2946"/>
</dbReference>
<keyword evidence="5" id="KW-0328">Glycosyltransferase</keyword>
<dbReference type="UniPathway" id="UPA00196"/>
<accession>A0A2R6Q1V9</accession>
<protein>
    <submittedName>
        <fullName evidence="5">Phosphatidylinositol N-acetylglucosaminyltransferase subunit H like</fullName>
    </submittedName>
</protein>
<keyword evidence="3" id="KW-0812">Transmembrane</keyword>
<feature type="transmembrane region" description="Helical" evidence="3">
    <location>
        <begin position="71"/>
        <end position="89"/>
    </location>
</feature>
<proteinExistence type="inferred from homology"/>
<comment type="similarity">
    <text evidence="2">Belongs to the PIGH family.</text>
</comment>
<evidence type="ECO:0000313" key="6">
    <source>
        <dbReference type="Proteomes" id="UP000241394"/>
    </source>
</evidence>
<keyword evidence="5" id="KW-0808">Transferase</keyword>
<keyword evidence="3" id="KW-1133">Transmembrane helix</keyword>
<name>A0A2R6Q1V9_ACTCC</name>
<dbReference type="PANTHER" id="PTHR15231:SF1">
    <property type="entry name" value="PHOSPHATIDYLINOSITOL N-ACETYLGLUCOSAMINYLTRANSFERASE SUBUNIT H"/>
    <property type="match status" value="1"/>
</dbReference>
<feature type="domain" description="Phosphatidylinositol N-acetylglucosaminyltransferase subunit H conserved" evidence="4">
    <location>
        <begin position="97"/>
        <end position="160"/>
    </location>
</feature>
<comment type="pathway">
    <text evidence="1">Glycolipid biosynthesis; glycosylphosphatidylinositol-anchor biosynthesis.</text>
</comment>
<dbReference type="OMA" id="EDVDIHH"/>
<gene>
    <name evidence="5" type="ORF">CEY00_Acc24348</name>
</gene>
<reference evidence="5 6" key="1">
    <citation type="submission" date="2017-07" db="EMBL/GenBank/DDBJ databases">
        <title>An improved, manually edited Actinidia chinensis var. chinensis (kiwifruit) genome highlights the challenges associated with draft genomes and gene prediction in plants.</title>
        <authorList>
            <person name="Pilkington S."/>
            <person name="Crowhurst R."/>
            <person name="Hilario E."/>
            <person name="Nardozza S."/>
            <person name="Fraser L."/>
            <person name="Peng Y."/>
            <person name="Gunaseelan K."/>
            <person name="Simpson R."/>
            <person name="Tahir J."/>
            <person name="Deroles S."/>
            <person name="Templeton K."/>
            <person name="Luo Z."/>
            <person name="Davy M."/>
            <person name="Cheng C."/>
            <person name="Mcneilage M."/>
            <person name="Scaglione D."/>
            <person name="Liu Y."/>
            <person name="Zhang Q."/>
            <person name="Datson P."/>
            <person name="De Silva N."/>
            <person name="Gardiner S."/>
            <person name="Bassett H."/>
            <person name="Chagne D."/>
            <person name="Mccallum J."/>
            <person name="Dzierzon H."/>
            <person name="Deng C."/>
            <person name="Wang Y.-Y."/>
            <person name="Barron N."/>
            <person name="Manako K."/>
            <person name="Bowen J."/>
            <person name="Foster T."/>
            <person name="Erridge Z."/>
            <person name="Tiffin H."/>
            <person name="Waite C."/>
            <person name="Davies K."/>
            <person name="Grierson E."/>
            <person name="Laing W."/>
            <person name="Kirk R."/>
            <person name="Chen X."/>
            <person name="Wood M."/>
            <person name="Montefiori M."/>
            <person name="Brummell D."/>
            <person name="Schwinn K."/>
            <person name="Catanach A."/>
            <person name="Fullerton C."/>
            <person name="Li D."/>
            <person name="Meiyalaghan S."/>
            <person name="Nieuwenhuizen N."/>
            <person name="Read N."/>
            <person name="Prakash R."/>
            <person name="Hunter D."/>
            <person name="Zhang H."/>
            <person name="Mckenzie M."/>
            <person name="Knabel M."/>
            <person name="Harris A."/>
            <person name="Allan A."/>
            <person name="Chen A."/>
            <person name="Janssen B."/>
            <person name="Plunkett B."/>
            <person name="Dwamena C."/>
            <person name="Voogd C."/>
            <person name="Leif D."/>
            <person name="Lafferty D."/>
            <person name="Souleyre E."/>
            <person name="Varkonyi-Gasic E."/>
            <person name="Gambi F."/>
            <person name="Hanley J."/>
            <person name="Yao J.-L."/>
            <person name="Cheung J."/>
            <person name="David K."/>
            <person name="Warren B."/>
            <person name="Marsh K."/>
            <person name="Snowden K."/>
            <person name="Lin-Wang K."/>
            <person name="Brian L."/>
            <person name="Martinez-Sanchez M."/>
            <person name="Wang M."/>
            <person name="Ileperuma N."/>
            <person name="Macnee N."/>
            <person name="Campin R."/>
            <person name="Mcatee P."/>
            <person name="Drummond R."/>
            <person name="Espley R."/>
            <person name="Ireland H."/>
            <person name="Wu R."/>
            <person name="Atkinson R."/>
            <person name="Karunairetnam S."/>
            <person name="Bulley S."/>
            <person name="Chunkath S."/>
            <person name="Hanley Z."/>
            <person name="Storey R."/>
            <person name="Thrimawithana A."/>
            <person name="Thomson S."/>
            <person name="David C."/>
            <person name="Testolin R."/>
        </authorList>
    </citation>
    <scope>NUCLEOTIDE SEQUENCE [LARGE SCALE GENOMIC DNA]</scope>
    <source>
        <strain evidence="6">cv. Red5</strain>
        <tissue evidence="5">Young leaf</tissue>
    </source>
</reference>
<keyword evidence="3" id="KW-0472">Membrane</keyword>
<dbReference type="InParanoid" id="A0A2R6Q1V9"/>
<dbReference type="InterPro" id="IPR019328">
    <property type="entry name" value="PIGH-H_dom"/>
</dbReference>
<evidence type="ECO:0000256" key="3">
    <source>
        <dbReference type="SAM" id="Phobius"/>
    </source>
</evidence>
<dbReference type="GO" id="GO:0016757">
    <property type="term" value="F:glycosyltransferase activity"/>
    <property type="evidence" value="ECO:0007669"/>
    <property type="project" value="UniProtKB-KW"/>
</dbReference>
<organism evidence="5 6">
    <name type="scientific">Actinidia chinensis var. chinensis</name>
    <name type="common">Chinese soft-hair kiwi</name>
    <dbReference type="NCBI Taxonomy" id="1590841"/>
    <lineage>
        <taxon>Eukaryota</taxon>
        <taxon>Viridiplantae</taxon>
        <taxon>Streptophyta</taxon>
        <taxon>Embryophyta</taxon>
        <taxon>Tracheophyta</taxon>
        <taxon>Spermatophyta</taxon>
        <taxon>Magnoliopsida</taxon>
        <taxon>eudicotyledons</taxon>
        <taxon>Gunneridae</taxon>
        <taxon>Pentapetalae</taxon>
        <taxon>asterids</taxon>
        <taxon>Ericales</taxon>
        <taxon>Actinidiaceae</taxon>
        <taxon>Actinidia</taxon>
    </lineage>
</organism>
<dbReference type="Proteomes" id="UP000241394">
    <property type="component" value="Chromosome LG21"/>
</dbReference>
<evidence type="ECO:0000256" key="1">
    <source>
        <dbReference type="ARBA" id="ARBA00004687"/>
    </source>
</evidence>
<evidence type="ECO:0000259" key="4">
    <source>
        <dbReference type="Pfam" id="PF10181"/>
    </source>
</evidence>
<reference evidence="6" key="2">
    <citation type="journal article" date="2018" name="BMC Genomics">
        <title>A manually annotated Actinidia chinensis var. chinensis (kiwifruit) genome highlights the challenges associated with draft genomes and gene prediction in plants.</title>
        <authorList>
            <person name="Pilkington S.M."/>
            <person name="Crowhurst R."/>
            <person name="Hilario E."/>
            <person name="Nardozza S."/>
            <person name="Fraser L."/>
            <person name="Peng Y."/>
            <person name="Gunaseelan K."/>
            <person name="Simpson R."/>
            <person name="Tahir J."/>
            <person name="Deroles S.C."/>
            <person name="Templeton K."/>
            <person name="Luo Z."/>
            <person name="Davy M."/>
            <person name="Cheng C."/>
            <person name="McNeilage M."/>
            <person name="Scaglione D."/>
            <person name="Liu Y."/>
            <person name="Zhang Q."/>
            <person name="Datson P."/>
            <person name="De Silva N."/>
            <person name="Gardiner S.E."/>
            <person name="Bassett H."/>
            <person name="Chagne D."/>
            <person name="McCallum J."/>
            <person name="Dzierzon H."/>
            <person name="Deng C."/>
            <person name="Wang Y.Y."/>
            <person name="Barron L."/>
            <person name="Manako K."/>
            <person name="Bowen J."/>
            <person name="Foster T.M."/>
            <person name="Erridge Z.A."/>
            <person name="Tiffin H."/>
            <person name="Waite C.N."/>
            <person name="Davies K.M."/>
            <person name="Grierson E.P."/>
            <person name="Laing W.A."/>
            <person name="Kirk R."/>
            <person name="Chen X."/>
            <person name="Wood M."/>
            <person name="Montefiori M."/>
            <person name="Brummell D.A."/>
            <person name="Schwinn K.E."/>
            <person name="Catanach A."/>
            <person name="Fullerton C."/>
            <person name="Li D."/>
            <person name="Meiyalaghan S."/>
            <person name="Nieuwenhuizen N."/>
            <person name="Read N."/>
            <person name="Prakash R."/>
            <person name="Hunter D."/>
            <person name="Zhang H."/>
            <person name="McKenzie M."/>
            <person name="Knabel M."/>
            <person name="Harris A."/>
            <person name="Allan A.C."/>
            <person name="Gleave A."/>
            <person name="Chen A."/>
            <person name="Janssen B.J."/>
            <person name="Plunkett B."/>
            <person name="Ampomah-Dwamena C."/>
            <person name="Voogd C."/>
            <person name="Leif D."/>
            <person name="Lafferty D."/>
            <person name="Souleyre E.J.F."/>
            <person name="Varkonyi-Gasic E."/>
            <person name="Gambi F."/>
            <person name="Hanley J."/>
            <person name="Yao J.L."/>
            <person name="Cheung J."/>
            <person name="David K.M."/>
            <person name="Warren B."/>
            <person name="Marsh K."/>
            <person name="Snowden K.C."/>
            <person name="Lin-Wang K."/>
            <person name="Brian L."/>
            <person name="Martinez-Sanchez M."/>
            <person name="Wang M."/>
            <person name="Ileperuma N."/>
            <person name="Macnee N."/>
            <person name="Campin R."/>
            <person name="McAtee P."/>
            <person name="Drummond R.S.M."/>
            <person name="Espley R.V."/>
            <person name="Ireland H.S."/>
            <person name="Wu R."/>
            <person name="Atkinson R.G."/>
            <person name="Karunairetnam S."/>
            <person name="Bulley S."/>
            <person name="Chunkath S."/>
            <person name="Hanley Z."/>
            <person name="Storey R."/>
            <person name="Thrimawithana A.H."/>
            <person name="Thomson S."/>
            <person name="David C."/>
            <person name="Testolin R."/>
            <person name="Huang H."/>
            <person name="Hellens R.P."/>
            <person name="Schaffer R.J."/>
        </authorList>
    </citation>
    <scope>NUCLEOTIDE SEQUENCE [LARGE SCALE GENOMIC DNA]</scope>
    <source>
        <strain evidence="6">cv. Red5</strain>
    </source>
</reference>
<dbReference type="Gramene" id="PSS00380">
    <property type="protein sequence ID" value="PSS00380"/>
    <property type="gene ID" value="CEY00_Acc24348"/>
</dbReference>
<dbReference type="Pfam" id="PF10181">
    <property type="entry name" value="PIG-H"/>
    <property type="match status" value="1"/>
</dbReference>
<dbReference type="EMBL" id="NKQK01000021">
    <property type="protein sequence ID" value="PSS00380.1"/>
    <property type="molecule type" value="Genomic_DNA"/>
</dbReference>
<dbReference type="STRING" id="1590841.A0A2R6Q1V9"/>
<keyword evidence="6" id="KW-1185">Reference proteome</keyword>
<evidence type="ECO:0000313" key="5">
    <source>
        <dbReference type="EMBL" id="PSS00380.1"/>
    </source>
</evidence>
<dbReference type="AlphaFoldDB" id="A0A2R6Q1V9"/>
<feature type="transmembrane region" description="Helical" evidence="3">
    <location>
        <begin position="46"/>
        <end position="65"/>
    </location>
</feature>
<dbReference type="GO" id="GO:0000506">
    <property type="term" value="C:glycosylphosphatidylinositol-N-acetylglucosaminyltransferase (GPI-GnT) complex"/>
    <property type="evidence" value="ECO:0007669"/>
    <property type="project" value="InterPro"/>
</dbReference>
<dbReference type="GO" id="GO:0006506">
    <property type="term" value="P:GPI anchor biosynthetic process"/>
    <property type="evidence" value="ECO:0007669"/>
    <property type="project" value="UniProtKB-UniPathway"/>
</dbReference>